<name>A0A1G8ZPC8_9LACT</name>
<evidence type="ECO:0000313" key="5">
    <source>
        <dbReference type="EMBL" id="SDK16010.1"/>
    </source>
</evidence>
<keyword evidence="6" id="KW-1185">Reference proteome</keyword>
<evidence type="ECO:0000259" key="4">
    <source>
        <dbReference type="PROSITE" id="PS51118"/>
    </source>
</evidence>
<sequence length="121" mass="14040">MIEMAQTKESEKVICPRFEQTFSILGKKWTGLIIDVLLDGPRRFKDLSQAIPGVSDRVLVERLKELEKEEIVTRDLDDTCDIRSGYRLTAKGKALRNVMNEVQEWANQWICDTELNNLNDR</sequence>
<dbReference type="Pfam" id="PF01638">
    <property type="entry name" value="HxlR"/>
    <property type="match status" value="1"/>
</dbReference>
<dbReference type="EMBL" id="FNFK01000015">
    <property type="protein sequence ID" value="SDK16010.1"/>
    <property type="molecule type" value="Genomic_DNA"/>
</dbReference>
<evidence type="ECO:0000256" key="2">
    <source>
        <dbReference type="ARBA" id="ARBA00023125"/>
    </source>
</evidence>
<evidence type="ECO:0000256" key="3">
    <source>
        <dbReference type="ARBA" id="ARBA00023163"/>
    </source>
</evidence>
<dbReference type="Proteomes" id="UP000199433">
    <property type="component" value="Unassembled WGS sequence"/>
</dbReference>
<keyword evidence="2" id="KW-0238">DNA-binding</keyword>
<dbReference type="AlphaFoldDB" id="A0A1G8ZPC8"/>
<dbReference type="GO" id="GO:0003677">
    <property type="term" value="F:DNA binding"/>
    <property type="evidence" value="ECO:0007669"/>
    <property type="project" value="UniProtKB-KW"/>
</dbReference>
<dbReference type="Gene3D" id="1.10.10.10">
    <property type="entry name" value="Winged helix-like DNA-binding domain superfamily/Winged helix DNA-binding domain"/>
    <property type="match status" value="1"/>
</dbReference>
<dbReference type="SUPFAM" id="SSF46785">
    <property type="entry name" value="Winged helix' DNA-binding domain"/>
    <property type="match status" value="1"/>
</dbReference>
<evidence type="ECO:0000256" key="1">
    <source>
        <dbReference type="ARBA" id="ARBA00023015"/>
    </source>
</evidence>
<dbReference type="STRING" id="426701.SAMN04488098_101518"/>
<gene>
    <name evidence="5" type="ORF">SAMN04488098_101518</name>
</gene>
<accession>A0A1G8ZPC8</accession>
<evidence type="ECO:0000313" key="6">
    <source>
        <dbReference type="Proteomes" id="UP000199433"/>
    </source>
</evidence>
<keyword evidence="3" id="KW-0804">Transcription</keyword>
<dbReference type="InterPro" id="IPR036390">
    <property type="entry name" value="WH_DNA-bd_sf"/>
</dbReference>
<dbReference type="InterPro" id="IPR036388">
    <property type="entry name" value="WH-like_DNA-bd_sf"/>
</dbReference>
<protein>
    <submittedName>
        <fullName evidence="5">Transcriptional regulator, HxlR family</fullName>
    </submittedName>
</protein>
<proteinExistence type="predicted"/>
<dbReference type="PROSITE" id="PS51118">
    <property type="entry name" value="HTH_HXLR"/>
    <property type="match status" value="1"/>
</dbReference>
<keyword evidence="1" id="KW-0805">Transcription regulation</keyword>
<feature type="domain" description="HTH hxlR-type" evidence="4">
    <location>
        <begin position="15"/>
        <end position="114"/>
    </location>
</feature>
<organism evidence="5 6">
    <name type="scientific">Alkalibacterium thalassium</name>
    <dbReference type="NCBI Taxonomy" id="426701"/>
    <lineage>
        <taxon>Bacteria</taxon>
        <taxon>Bacillati</taxon>
        <taxon>Bacillota</taxon>
        <taxon>Bacilli</taxon>
        <taxon>Lactobacillales</taxon>
        <taxon>Carnobacteriaceae</taxon>
        <taxon>Alkalibacterium</taxon>
    </lineage>
</organism>
<dbReference type="InterPro" id="IPR002577">
    <property type="entry name" value="HTH_HxlR"/>
</dbReference>
<dbReference type="PANTHER" id="PTHR33204:SF37">
    <property type="entry name" value="HTH-TYPE TRANSCRIPTIONAL REGULATOR YODB"/>
    <property type="match status" value="1"/>
</dbReference>
<reference evidence="6" key="1">
    <citation type="submission" date="2016-10" db="EMBL/GenBank/DDBJ databases">
        <authorList>
            <person name="Varghese N."/>
            <person name="Submissions S."/>
        </authorList>
    </citation>
    <scope>NUCLEOTIDE SEQUENCE [LARGE SCALE GENOMIC DNA]</scope>
    <source>
        <strain evidence="6">DSM 19181</strain>
    </source>
</reference>
<dbReference type="PANTHER" id="PTHR33204">
    <property type="entry name" value="TRANSCRIPTIONAL REGULATOR, MARR FAMILY"/>
    <property type="match status" value="1"/>
</dbReference>
<dbReference type="OrthoDB" id="9800966at2"/>